<evidence type="ECO:0000313" key="13">
    <source>
        <dbReference type="Proteomes" id="UP000014760"/>
    </source>
</evidence>
<keyword evidence="7 8" id="KW-0472">Membrane</keyword>
<dbReference type="GO" id="GO:0001401">
    <property type="term" value="C:SAM complex"/>
    <property type="evidence" value="ECO:0007669"/>
    <property type="project" value="InterPro"/>
</dbReference>
<dbReference type="SUPFAM" id="SSF47616">
    <property type="entry name" value="GST C-terminal domain-like"/>
    <property type="match status" value="1"/>
</dbReference>
<protein>
    <recommendedName>
        <fullName evidence="14">Metaxin</fullName>
    </recommendedName>
</protein>
<evidence type="ECO:0008006" key="14">
    <source>
        <dbReference type="Google" id="ProtNLM"/>
    </source>
</evidence>
<dbReference type="OMA" id="ANYFFGN"/>
<evidence type="ECO:0000313" key="11">
    <source>
        <dbReference type="EMBL" id="ELU13406.1"/>
    </source>
</evidence>
<reference evidence="12" key="3">
    <citation type="submission" date="2015-06" db="UniProtKB">
        <authorList>
            <consortium name="EnsemblMetazoa"/>
        </authorList>
    </citation>
    <scope>IDENTIFICATION</scope>
</reference>
<dbReference type="CDD" id="cd03212">
    <property type="entry name" value="GST_C_Metaxin1_3"/>
    <property type="match status" value="1"/>
</dbReference>
<evidence type="ECO:0000256" key="6">
    <source>
        <dbReference type="ARBA" id="ARBA00023128"/>
    </source>
</evidence>
<reference evidence="13" key="1">
    <citation type="submission" date="2012-12" db="EMBL/GenBank/DDBJ databases">
        <authorList>
            <person name="Hellsten U."/>
            <person name="Grimwood J."/>
            <person name="Chapman J.A."/>
            <person name="Shapiro H."/>
            <person name="Aerts A."/>
            <person name="Otillar R.P."/>
            <person name="Terry A.Y."/>
            <person name="Boore J.L."/>
            <person name="Simakov O."/>
            <person name="Marletaz F."/>
            <person name="Cho S.-J."/>
            <person name="Edsinger-Gonzales E."/>
            <person name="Havlak P."/>
            <person name="Kuo D.-H."/>
            <person name="Larsson T."/>
            <person name="Lv J."/>
            <person name="Arendt D."/>
            <person name="Savage R."/>
            <person name="Osoegawa K."/>
            <person name="de Jong P."/>
            <person name="Lindberg D.R."/>
            <person name="Seaver E.C."/>
            <person name="Weisblat D.A."/>
            <person name="Putnam N.H."/>
            <person name="Grigoriev I.V."/>
            <person name="Rokhsar D.S."/>
        </authorList>
    </citation>
    <scope>NUCLEOTIDE SEQUENCE</scope>
    <source>
        <strain evidence="13">I ESC-2004</strain>
    </source>
</reference>
<keyword evidence="3" id="KW-0813">Transport</keyword>
<keyword evidence="8" id="KW-0812">Transmembrane</keyword>
<name>R7VAN9_CAPTE</name>
<accession>R7VAN9</accession>
<evidence type="ECO:0000256" key="3">
    <source>
        <dbReference type="ARBA" id="ARBA00022448"/>
    </source>
</evidence>
<keyword evidence="6" id="KW-0496">Mitochondrion</keyword>
<evidence type="ECO:0000256" key="5">
    <source>
        <dbReference type="ARBA" id="ARBA00022927"/>
    </source>
</evidence>
<dbReference type="InterPro" id="IPR019564">
    <property type="entry name" value="Sam37/metaxin_N"/>
</dbReference>
<dbReference type="EMBL" id="AMQN01005144">
    <property type="status" value="NOT_ANNOTATED_CDS"/>
    <property type="molecule type" value="Genomic_DNA"/>
</dbReference>
<reference evidence="11 13" key="2">
    <citation type="journal article" date="2013" name="Nature">
        <title>Insights into bilaterian evolution from three spiralian genomes.</title>
        <authorList>
            <person name="Simakov O."/>
            <person name="Marletaz F."/>
            <person name="Cho S.J."/>
            <person name="Edsinger-Gonzales E."/>
            <person name="Havlak P."/>
            <person name="Hellsten U."/>
            <person name="Kuo D.H."/>
            <person name="Larsson T."/>
            <person name="Lv J."/>
            <person name="Arendt D."/>
            <person name="Savage R."/>
            <person name="Osoegawa K."/>
            <person name="de Jong P."/>
            <person name="Grimwood J."/>
            <person name="Chapman J.A."/>
            <person name="Shapiro H."/>
            <person name="Aerts A."/>
            <person name="Otillar R.P."/>
            <person name="Terry A.Y."/>
            <person name="Boore J.L."/>
            <person name="Grigoriev I.V."/>
            <person name="Lindberg D.R."/>
            <person name="Seaver E.C."/>
            <person name="Weisblat D.A."/>
            <person name="Putnam N.H."/>
            <person name="Rokhsar D.S."/>
        </authorList>
    </citation>
    <scope>NUCLEOTIDE SEQUENCE</scope>
    <source>
        <strain evidence="11 13">I ESC-2004</strain>
    </source>
</reference>
<keyword evidence="4" id="KW-1000">Mitochondrion outer membrane</keyword>
<evidence type="ECO:0000256" key="1">
    <source>
        <dbReference type="ARBA" id="ARBA00004294"/>
    </source>
</evidence>
<comment type="similarity">
    <text evidence="2">Belongs to the metaxin family.</text>
</comment>
<dbReference type="FunCoup" id="R7VAN9">
    <property type="interactions" value="1401"/>
</dbReference>
<dbReference type="Pfam" id="PF10568">
    <property type="entry name" value="Tom37"/>
    <property type="match status" value="1"/>
</dbReference>
<evidence type="ECO:0000259" key="10">
    <source>
        <dbReference type="Pfam" id="PF17171"/>
    </source>
</evidence>
<comment type="subcellular location">
    <subcellularLocation>
        <location evidence="1">Mitochondrion outer membrane</location>
    </subcellularLocation>
</comment>
<dbReference type="Pfam" id="PF17171">
    <property type="entry name" value="GST_C_6"/>
    <property type="match status" value="1"/>
</dbReference>
<organism evidence="11">
    <name type="scientific">Capitella teleta</name>
    <name type="common">Polychaete worm</name>
    <dbReference type="NCBI Taxonomy" id="283909"/>
    <lineage>
        <taxon>Eukaryota</taxon>
        <taxon>Metazoa</taxon>
        <taxon>Spiralia</taxon>
        <taxon>Lophotrochozoa</taxon>
        <taxon>Annelida</taxon>
        <taxon>Polychaeta</taxon>
        <taxon>Sedentaria</taxon>
        <taxon>Scolecida</taxon>
        <taxon>Capitellidae</taxon>
        <taxon>Capitella</taxon>
    </lineage>
</organism>
<dbReference type="EnsemblMetazoa" id="CapteT18788">
    <property type="protein sequence ID" value="CapteP18788"/>
    <property type="gene ID" value="CapteG18788"/>
</dbReference>
<dbReference type="EMBL" id="KB295236">
    <property type="protein sequence ID" value="ELU13406.1"/>
    <property type="molecule type" value="Genomic_DNA"/>
</dbReference>
<dbReference type="GO" id="GO:0007005">
    <property type="term" value="P:mitochondrion organization"/>
    <property type="evidence" value="ECO:0007669"/>
    <property type="project" value="TreeGrafter"/>
</dbReference>
<dbReference type="InterPro" id="IPR050931">
    <property type="entry name" value="Mito_Protein_Transport_Metaxin"/>
</dbReference>
<proteinExistence type="inferred from homology"/>
<dbReference type="AlphaFoldDB" id="R7VAN9"/>
<gene>
    <name evidence="11" type="ORF">CAPTEDRAFT_18788</name>
</gene>
<keyword evidence="5" id="KW-0653">Protein transport</keyword>
<dbReference type="CDD" id="cd03078">
    <property type="entry name" value="GST_N_Metaxin1_like"/>
    <property type="match status" value="1"/>
</dbReference>
<evidence type="ECO:0000256" key="4">
    <source>
        <dbReference type="ARBA" id="ARBA00022787"/>
    </source>
</evidence>
<evidence type="ECO:0000256" key="7">
    <source>
        <dbReference type="ARBA" id="ARBA00023136"/>
    </source>
</evidence>
<feature type="domain" description="Metaxin glutathione S-transferase" evidence="10">
    <location>
        <begin position="191"/>
        <end position="254"/>
    </location>
</feature>
<evidence type="ECO:0000259" key="9">
    <source>
        <dbReference type="Pfam" id="PF10568"/>
    </source>
</evidence>
<dbReference type="OrthoDB" id="5835136at2759"/>
<keyword evidence="13" id="KW-1185">Reference proteome</keyword>
<dbReference type="STRING" id="283909.R7VAN9"/>
<feature type="transmembrane region" description="Helical" evidence="8">
    <location>
        <begin position="290"/>
        <end position="311"/>
    </location>
</feature>
<evidence type="ECO:0000313" key="12">
    <source>
        <dbReference type="EnsemblMetazoa" id="CapteP18788"/>
    </source>
</evidence>
<feature type="domain" description="Mitochondrial outer membrane transport complex Sam37/metaxin N-terminal" evidence="9">
    <location>
        <begin position="29"/>
        <end position="161"/>
    </location>
</feature>
<sequence length="350" mass="39820">MSNMDSENEEFELKIWKGDWGLPSVEYQSLTALAYCKFSSAPVDVIKTNNPWNSRIRGSKETFFRGNLTSGYLPVLSHNGDTANSASDIFDMLRRKGWGADHWLKAKESADVLAFTSLVEEKLLPAALHLWWVEQQTFMNVTLPWYGKALPFPLGTYLPRRTNRDCINRLKHQCGESLSDAMRENLIFKDAKECLNVLSTKLGDNEFFFGTRPTSFDAIVFGILAPLLKAPYPNTVLQTHLNGCFNLCSFTKRILDYYFPLSPEELQEMEKEEELKRPADPDFPHKKRNILLGAVVAISAMVSYAFIAGIIKFEVVNDLSHIPITTTAPNLTQFEEILSQPESEEYEEKK</sequence>
<dbReference type="Proteomes" id="UP000014760">
    <property type="component" value="Unassembled WGS sequence"/>
</dbReference>
<dbReference type="PANTHER" id="PTHR12289:SF41">
    <property type="entry name" value="FAILED AXON CONNECTIONS-RELATED"/>
    <property type="match status" value="1"/>
</dbReference>
<dbReference type="InterPro" id="IPR033468">
    <property type="entry name" value="Metaxin_GST"/>
</dbReference>
<dbReference type="HOGENOM" id="CLU_044137_5_0_1"/>
<evidence type="ECO:0000256" key="8">
    <source>
        <dbReference type="SAM" id="Phobius"/>
    </source>
</evidence>
<dbReference type="InterPro" id="IPR036282">
    <property type="entry name" value="Glutathione-S-Trfase_C_sf"/>
</dbReference>
<keyword evidence="8" id="KW-1133">Transmembrane helix</keyword>
<dbReference type="PANTHER" id="PTHR12289">
    <property type="entry name" value="METAXIN RELATED"/>
    <property type="match status" value="1"/>
</dbReference>
<dbReference type="GO" id="GO:0015031">
    <property type="term" value="P:protein transport"/>
    <property type="evidence" value="ECO:0007669"/>
    <property type="project" value="UniProtKB-KW"/>
</dbReference>
<evidence type="ECO:0000256" key="2">
    <source>
        <dbReference type="ARBA" id="ARBA00009170"/>
    </source>
</evidence>